<keyword evidence="3" id="KW-1185">Reference proteome</keyword>
<dbReference type="STRING" id="914234.M2RSG4"/>
<dbReference type="OrthoDB" id="3247214at2759"/>
<sequence>MMPPTISHADHGSAQPLHTDSAIARSFRKTLRCSWKLGYRREGDIAGGISDSRDETWKLPQTSFERFIQLVRRRKAQDLQVLPLPDPSDLAAIESLASEFEASSIPTVLQDTCHVQNDFPLIPVLTPESQLLCDLPPANIAPETECKIDEESAPEPATIARRIRMLISSLPSVIPQSTPFSMPPLPSHLSQDTRSPLTLNSSLISLLSSSSFMNGSASSGRSSIWSLLNSTRTNDEHPSNDSAAELCDDYLSTIYTDDDRSSLMLYGPIIPDSMSEVEIATSEAISSPHHCGAEQDVPDGASAAHREDAPPAAVRPFPRLWPFATRAVGSAEEAVSEAVIEKRSWIPSNTRVSLQLLWWGYRIYLPPPVLETLNSQRLETTKRAAIITTALKWLLDHIPPSAVPLQLRAALELARALTPYIAYVGGFIAWSWSTIKGFDKGHGVILSATWLLPIAPIPGTWED</sequence>
<name>M2RSG4_CERS8</name>
<gene>
    <name evidence="2" type="ORF">CERSUDRAFT_79485</name>
</gene>
<protein>
    <submittedName>
        <fullName evidence="2">Uncharacterized protein</fullName>
    </submittedName>
</protein>
<dbReference type="EMBL" id="KB445791">
    <property type="protein sequence ID" value="EMD41866.1"/>
    <property type="molecule type" value="Genomic_DNA"/>
</dbReference>
<accession>M2RSG4</accession>
<evidence type="ECO:0000313" key="2">
    <source>
        <dbReference type="EMBL" id="EMD41866.1"/>
    </source>
</evidence>
<evidence type="ECO:0000256" key="1">
    <source>
        <dbReference type="SAM" id="MobiDB-lite"/>
    </source>
</evidence>
<dbReference type="HOGENOM" id="CLU_035154_1_0_1"/>
<dbReference type="AlphaFoldDB" id="M2RSG4"/>
<evidence type="ECO:0000313" key="3">
    <source>
        <dbReference type="Proteomes" id="UP000016930"/>
    </source>
</evidence>
<proteinExistence type="predicted"/>
<reference evidence="2 3" key="1">
    <citation type="journal article" date="2012" name="Proc. Natl. Acad. Sci. U.S.A.">
        <title>Comparative genomics of Ceriporiopsis subvermispora and Phanerochaete chrysosporium provide insight into selective ligninolysis.</title>
        <authorList>
            <person name="Fernandez-Fueyo E."/>
            <person name="Ruiz-Duenas F.J."/>
            <person name="Ferreira P."/>
            <person name="Floudas D."/>
            <person name="Hibbett D.S."/>
            <person name="Canessa P."/>
            <person name="Larrondo L.F."/>
            <person name="James T.Y."/>
            <person name="Seelenfreund D."/>
            <person name="Lobos S."/>
            <person name="Polanco R."/>
            <person name="Tello M."/>
            <person name="Honda Y."/>
            <person name="Watanabe T."/>
            <person name="Watanabe T."/>
            <person name="Ryu J.S."/>
            <person name="Kubicek C.P."/>
            <person name="Schmoll M."/>
            <person name="Gaskell J."/>
            <person name="Hammel K.E."/>
            <person name="St John F.J."/>
            <person name="Vanden Wymelenberg A."/>
            <person name="Sabat G."/>
            <person name="Splinter BonDurant S."/>
            <person name="Syed K."/>
            <person name="Yadav J.S."/>
            <person name="Doddapaneni H."/>
            <person name="Subramanian V."/>
            <person name="Lavin J.L."/>
            <person name="Oguiza J.A."/>
            <person name="Perez G."/>
            <person name="Pisabarro A.G."/>
            <person name="Ramirez L."/>
            <person name="Santoyo F."/>
            <person name="Master E."/>
            <person name="Coutinho P.M."/>
            <person name="Henrissat B."/>
            <person name="Lombard V."/>
            <person name="Magnuson J.K."/>
            <person name="Kuees U."/>
            <person name="Hori C."/>
            <person name="Igarashi K."/>
            <person name="Samejima M."/>
            <person name="Held B.W."/>
            <person name="Barry K.W."/>
            <person name="LaButti K.M."/>
            <person name="Lapidus A."/>
            <person name="Lindquist E.A."/>
            <person name="Lucas S.M."/>
            <person name="Riley R."/>
            <person name="Salamov A.A."/>
            <person name="Hoffmeister D."/>
            <person name="Schwenk D."/>
            <person name="Hadar Y."/>
            <person name="Yarden O."/>
            <person name="de Vries R.P."/>
            <person name="Wiebenga A."/>
            <person name="Stenlid J."/>
            <person name="Eastwood D."/>
            <person name="Grigoriev I.V."/>
            <person name="Berka R.M."/>
            <person name="Blanchette R.A."/>
            <person name="Kersten P."/>
            <person name="Martinez A.T."/>
            <person name="Vicuna R."/>
            <person name="Cullen D."/>
        </authorList>
    </citation>
    <scope>NUCLEOTIDE SEQUENCE [LARGE SCALE GENOMIC DNA]</scope>
    <source>
        <strain evidence="2 3">B</strain>
    </source>
</reference>
<dbReference type="Proteomes" id="UP000016930">
    <property type="component" value="Unassembled WGS sequence"/>
</dbReference>
<organism evidence="2 3">
    <name type="scientific">Ceriporiopsis subvermispora (strain B)</name>
    <name type="common">White-rot fungus</name>
    <name type="synonym">Gelatoporia subvermispora</name>
    <dbReference type="NCBI Taxonomy" id="914234"/>
    <lineage>
        <taxon>Eukaryota</taxon>
        <taxon>Fungi</taxon>
        <taxon>Dikarya</taxon>
        <taxon>Basidiomycota</taxon>
        <taxon>Agaricomycotina</taxon>
        <taxon>Agaricomycetes</taxon>
        <taxon>Polyporales</taxon>
        <taxon>Gelatoporiaceae</taxon>
        <taxon>Gelatoporia</taxon>
    </lineage>
</organism>
<feature type="region of interest" description="Disordered" evidence="1">
    <location>
        <begin position="289"/>
        <end position="309"/>
    </location>
</feature>